<reference evidence="1" key="1">
    <citation type="submission" date="2016-10" db="EMBL/GenBank/DDBJ databases">
        <title>Sequence of Gallionella enrichment culture.</title>
        <authorList>
            <person name="Poehlein A."/>
            <person name="Muehling M."/>
            <person name="Daniel R."/>
        </authorList>
    </citation>
    <scope>NUCLEOTIDE SEQUENCE</scope>
</reference>
<name>A0A1J5PMD6_9ZZZZ</name>
<dbReference type="EMBL" id="MLJW01003323">
    <property type="protein sequence ID" value="OIQ72322.1"/>
    <property type="molecule type" value="Genomic_DNA"/>
</dbReference>
<protein>
    <submittedName>
        <fullName evidence="1">Uncharacterized protein</fullName>
    </submittedName>
</protein>
<gene>
    <name evidence="1" type="ORF">GALL_460560</name>
</gene>
<comment type="caution">
    <text evidence="1">The sequence shown here is derived from an EMBL/GenBank/DDBJ whole genome shotgun (WGS) entry which is preliminary data.</text>
</comment>
<evidence type="ECO:0000313" key="1">
    <source>
        <dbReference type="EMBL" id="OIQ72322.1"/>
    </source>
</evidence>
<accession>A0A1J5PMD6</accession>
<organism evidence="1">
    <name type="scientific">mine drainage metagenome</name>
    <dbReference type="NCBI Taxonomy" id="410659"/>
    <lineage>
        <taxon>unclassified sequences</taxon>
        <taxon>metagenomes</taxon>
        <taxon>ecological metagenomes</taxon>
    </lineage>
</organism>
<dbReference type="AlphaFoldDB" id="A0A1J5PMD6"/>
<proteinExistence type="predicted"/>
<sequence length="249" mass="26754">MATARGAAFTTAVRMVDRIHGDTPVMRLAAEPAVATGLADRDVHVIGVRYRADGAGAAAVNQALLAGVQTDDHIILVAADDLRIGAGGTRELTALADLQFHIVDDGADRHVAKRHDVARLHVDIVARDHGVADRKTLRRKDVRLGAVRIFHQRDEGGAVRIVLQPLDRCRHVDLGALEVDDAIRLLVTAAAKAHDHAAGVVAAAGGLLALGQRLDRLALVERRTIDHHQLALARCRGVVCFQCHRRIAL</sequence>